<evidence type="ECO:0000313" key="3">
    <source>
        <dbReference type="EMBL" id="QYO75901.1"/>
    </source>
</evidence>
<evidence type="ECO:0000256" key="2">
    <source>
        <dbReference type="SAM" id="Phobius"/>
    </source>
</evidence>
<dbReference type="RefSeq" id="WP_220304395.1">
    <property type="nucleotide sequence ID" value="NZ_CP080590.1"/>
</dbReference>
<name>A0ABX8WD44_9HYPH</name>
<sequence>MKKNGQESTTLAEAMEKNRQQPKIKSAWGQFCAEIVIYAMALSIYYFWMTGLDDSIYKRNVEIILVIGVPIFLIKLVHRLQKDRPGSR</sequence>
<reference evidence="3 4" key="1">
    <citation type="submission" date="2021-08" db="EMBL/GenBank/DDBJ databases">
        <title>Devosia salina sp. nov., isolated from the South China Sea sediment.</title>
        <authorList>
            <person name="Zhou Z."/>
        </authorList>
    </citation>
    <scope>NUCLEOTIDE SEQUENCE [LARGE SCALE GENOMIC DNA]</scope>
    <source>
        <strain evidence="3 4">SCS-3</strain>
    </source>
</reference>
<accession>A0ABX8WD44</accession>
<feature type="transmembrane region" description="Helical" evidence="2">
    <location>
        <begin position="60"/>
        <end position="78"/>
    </location>
</feature>
<gene>
    <name evidence="3" type="ORF">K1X15_14885</name>
</gene>
<keyword evidence="4" id="KW-1185">Reference proteome</keyword>
<proteinExistence type="predicted"/>
<evidence type="ECO:0000313" key="4">
    <source>
        <dbReference type="Proteomes" id="UP000825799"/>
    </source>
</evidence>
<organism evidence="3 4">
    <name type="scientific">Devosia salina</name>
    <dbReference type="NCBI Taxonomy" id="2860336"/>
    <lineage>
        <taxon>Bacteria</taxon>
        <taxon>Pseudomonadati</taxon>
        <taxon>Pseudomonadota</taxon>
        <taxon>Alphaproteobacteria</taxon>
        <taxon>Hyphomicrobiales</taxon>
        <taxon>Devosiaceae</taxon>
        <taxon>Devosia</taxon>
    </lineage>
</organism>
<dbReference type="EMBL" id="CP080590">
    <property type="protein sequence ID" value="QYO75901.1"/>
    <property type="molecule type" value="Genomic_DNA"/>
</dbReference>
<evidence type="ECO:0000256" key="1">
    <source>
        <dbReference type="SAM" id="MobiDB-lite"/>
    </source>
</evidence>
<feature type="transmembrane region" description="Helical" evidence="2">
    <location>
        <begin position="27"/>
        <end position="48"/>
    </location>
</feature>
<feature type="region of interest" description="Disordered" evidence="1">
    <location>
        <begin position="1"/>
        <end position="23"/>
    </location>
</feature>
<dbReference type="Proteomes" id="UP000825799">
    <property type="component" value="Chromosome"/>
</dbReference>
<feature type="compositionally biased region" description="Polar residues" evidence="1">
    <location>
        <begin position="1"/>
        <end position="11"/>
    </location>
</feature>
<keyword evidence="2" id="KW-1133">Transmembrane helix</keyword>
<keyword evidence="2" id="KW-0812">Transmembrane</keyword>
<keyword evidence="2" id="KW-0472">Membrane</keyword>
<protein>
    <submittedName>
        <fullName evidence="3">Uncharacterized protein</fullName>
    </submittedName>
</protein>